<organism evidence="2 3">
    <name type="scientific">Rhamnella rubrinervis</name>
    <dbReference type="NCBI Taxonomy" id="2594499"/>
    <lineage>
        <taxon>Eukaryota</taxon>
        <taxon>Viridiplantae</taxon>
        <taxon>Streptophyta</taxon>
        <taxon>Embryophyta</taxon>
        <taxon>Tracheophyta</taxon>
        <taxon>Spermatophyta</taxon>
        <taxon>Magnoliopsida</taxon>
        <taxon>eudicotyledons</taxon>
        <taxon>Gunneridae</taxon>
        <taxon>Pentapetalae</taxon>
        <taxon>rosids</taxon>
        <taxon>fabids</taxon>
        <taxon>Rosales</taxon>
        <taxon>Rhamnaceae</taxon>
        <taxon>rhamnoid group</taxon>
        <taxon>Rhamneae</taxon>
        <taxon>Rhamnella</taxon>
    </lineage>
</organism>
<evidence type="ECO:0000313" key="2">
    <source>
        <dbReference type="EMBL" id="KAF3450836.1"/>
    </source>
</evidence>
<dbReference type="Pfam" id="PF00931">
    <property type="entry name" value="NB-ARC"/>
    <property type="match status" value="1"/>
</dbReference>
<dbReference type="SUPFAM" id="SSF52540">
    <property type="entry name" value="P-loop containing nucleoside triphosphate hydrolases"/>
    <property type="match status" value="1"/>
</dbReference>
<reference evidence="2" key="1">
    <citation type="submission" date="2020-03" db="EMBL/GenBank/DDBJ databases">
        <title>A high-quality chromosome-level genome assembly of a woody plant with both climbing and erect habits, Rhamnella rubrinervis.</title>
        <authorList>
            <person name="Lu Z."/>
            <person name="Yang Y."/>
            <person name="Zhu X."/>
            <person name="Sun Y."/>
        </authorList>
    </citation>
    <scope>NUCLEOTIDE SEQUENCE</scope>
    <source>
        <strain evidence="2">BYM</strain>
        <tissue evidence="2">Leaf</tissue>
    </source>
</reference>
<dbReference type="GO" id="GO:0043531">
    <property type="term" value="F:ADP binding"/>
    <property type="evidence" value="ECO:0007669"/>
    <property type="project" value="InterPro"/>
</dbReference>
<dbReference type="InterPro" id="IPR002182">
    <property type="entry name" value="NB-ARC"/>
</dbReference>
<feature type="domain" description="NB-ARC" evidence="1">
    <location>
        <begin position="146"/>
        <end position="214"/>
    </location>
</feature>
<protein>
    <recommendedName>
        <fullName evidence="1">NB-ARC domain-containing protein</fullName>
    </recommendedName>
</protein>
<evidence type="ECO:0000313" key="3">
    <source>
        <dbReference type="Proteomes" id="UP000796880"/>
    </source>
</evidence>
<dbReference type="PANTHER" id="PTHR19851:SF7">
    <property type="entry name" value="F-BOX DOMAIN-CONTAINING PROTEIN"/>
    <property type="match status" value="1"/>
</dbReference>
<evidence type="ECO:0000259" key="1">
    <source>
        <dbReference type="Pfam" id="PF00931"/>
    </source>
</evidence>
<accession>A0A8K0HEA9</accession>
<dbReference type="EMBL" id="VOIH02000003">
    <property type="protein sequence ID" value="KAF3450836.1"/>
    <property type="molecule type" value="Genomic_DNA"/>
</dbReference>
<name>A0A8K0HEA9_9ROSA</name>
<dbReference type="Proteomes" id="UP000796880">
    <property type="component" value="Unassembled WGS sequence"/>
</dbReference>
<proteinExistence type="predicted"/>
<gene>
    <name evidence="2" type="ORF">FNV43_RR06925</name>
</gene>
<dbReference type="InterPro" id="IPR027417">
    <property type="entry name" value="P-loop_NTPase"/>
</dbReference>
<dbReference type="Gene3D" id="3.40.50.300">
    <property type="entry name" value="P-loop containing nucleotide triphosphate hydrolases"/>
    <property type="match status" value="1"/>
</dbReference>
<dbReference type="PANTHER" id="PTHR19851">
    <property type="entry name" value="OS02G0203500 PROTEIN"/>
    <property type="match status" value="1"/>
</dbReference>
<sequence>MAAAVAALEQASRNLDKAPRRIRSLGEFVCELENLSLRLQQKHVYKLHNPELDQQIQSLNSPVERQCPKVSEARSTVLGRSGILEKSSLARQVDSDPLAIFMDGAVEIRFGQWSSRSASNGNNTKYENRLAGKIREFLAKIGFWEKNMNHENSTEDVAYSCCSLLQKALYKKSILILLDDVWEMDIIERFKKLYDNGCKCVVTRRNEAAYETPEEADKLKLSKDD</sequence>
<dbReference type="AlphaFoldDB" id="A0A8K0HEA9"/>
<comment type="caution">
    <text evidence="2">The sequence shown here is derived from an EMBL/GenBank/DDBJ whole genome shotgun (WGS) entry which is preliminary data.</text>
</comment>
<keyword evidence="3" id="KW-1185">Reference proteome</keyword>
<dbReference type="OrthoDB" id="1725423at2759"/>